<dbReference type="EMBL" id="BKAU01000005">
    <property type="protein sequence ID" value="GEP98078.1"/>
    <property type="molecule type" value="Genomic_DNA"/>
</dbReference>
<evidence type="ECO:0000256" key="1">
    <source>
        <dbReference type="ARBA" id="ARBA00010641"/>
    </source>
</evidence>
<dbReference type="GO" id="GO:0006352">
    <property type="term" value="P:DNA-templated transcription initiation"/>
    <property type="evidence" value="ECO:0007669"/>
    <property type="project" value="InterPro"/>
</dbReference>
<dbReference type="Gene3D" id="1.10.10.10">
    <property type="entry name" value="Winged helix-like DNA-binding domain superfamily/Winged helix DNA-binding domain"/>
    <property type="match status" value="1"/>
</dbReference>
<evidence type="ECO:0000256" key="4">
    <source>
        <dbReference type="ARBA" id="ARBA00023163"/>
    </source>
</evidence>
<evidence type="ECO:0000256" key="3">
    <source>
        <dbReference type="ARBA" id="ARBA00023082"/>
    </source>
</evidence>
<keyword evidence="8" id="KW-1185">Reference proteome</keyword>
<accession>A0A512RQW6</accession>
<dbReference type="GO" id="GO:0000428">
    <property type="term" value="C:DNA-directed RNA polymerase complex"/>
    <property type="evidence" value="ECO:0007669"/>
    <property type="project" value="UniProtKB-KW"/>
</dbReference>
<dbReference type="GO" id="GO:0016987">
    <property type="term" value="F:sigma factor activity"/>
    <property type="evidence" value="ECO:0007669"/>
    <property type="project" value="UniProtKB-KW"/>
</dbReference>
<evidence type="ECO:0000256" key="2">
    <source>
        <dbReference type="ARBA" id="ARBA00023015"/>
    </source>
</evidence>
<dbReference type="NCBIfam" id="TIGR02937">
    <property type="entry name" value="sigma70-ECF"/>
    <property type="match status" value="1"/>
</dbReference>
<dbReference type="SUPFAM" id="SSF88946">
    <property type="entry name" value="Sigma2 domain of RNA polymerase sigma factors"/>
    <property type="match status" value="1"/>
</dbReference>
<organism evidence="7 8">
    <name type="scientific">Chitinophaga cymbidii</name>
    <dbReference type="NCBI Taxonomy" id="1096750"/>
    <lineage>
        <taxon>Bacteria</taxon>
        <taxon>Pseudomonadati</taxon>
        <taxon>Bacteroidota</taxon>
        <taxon>Chitinophagia</taxon>
        <taxon>Chitinophagales</taxon>
        <taxon>Chitinophagaceae</taxon>
        <taxon>Chitinophaga</taxon>
    </lineage>
</organism>
<sequence>MTRRTPDNDTDLHLVQQLQHNAQGALAAIYEKYWAPLTEFCYKRLQQKAEAEEIVQEIFISLYERREQLQIQQTLHAYLFTAARYRIYNRYRSWMQQKKLHYILHLEDVDYAPAANELAEFRELEQRVENSLRRLPEKCREVFLLNRNDQLSYREIAVKLNISVNTVEKHMGKALRILRKDLQGYELLALMLISMNDCLAVY</sequence>
<dbReference type="Pfam" id="PF04542">
    <property type="entry name" value="Sigma70_r2"/>
    <property type="match status" value="1"/>
</dbReference>
<evidence type="ECO:0000259" key="5">
    <source>
        <dbReference type="Pfam" id="PF04542"/>
    </source>
</evidence>
<keyword evidence="4" id="KW-0804">Transcription</keyword>
<dbReference type="Gene3D" id="1.10.1740.10">
    <property type="match status" value="1"/>
</dbReference>
<keyword evidence="7" id="KW-0240">DNA-directed RNA polymerase</keyword>
<dbReference type="GO" id="GO:0003677">
    <property type="term" value="F:DNA binding"/>
    <property type="evidence" value="ECO:0007669"/>
    <property type="project" value="InterPro"/>
</dbReference>
<name>A0A512RQW6_9BACT</name>
<keyword evidence="3" id="KW-0731">Sigma factor</keyword>
<evidence type="ECO:0000313" key="8">
    <source>
        <dbReference type="Proteomes" id="UP000321436"/>
    </source>
</evidence>
<dbReference type="InterPro" id="IPR007627">
    <property type="entry name" value="RNA_pol_sigma70_r2"/>
</dbReference>
<reference evidence="7 8" key="1">
    <citation type="submission" date="2019-07" db="EMBL/GenBank/DDBJ databases">
        <title>Whole genome shotgun sequence of Chitinophaga cymbidii NBRC 109752.</title>
        <authorList>
            <person name="Hosoyama A."/>
            <person name="Uohara A."/>
            <person name="Ohji S."/>
            <person name="Ichikawa N."/>
        </authorList>
    </citation>
    <scope>NUCLEOTIDE SEQUENCE [LARGE SCALE GENOMIC DNA]</scope>
    <source>
        <strain evidence="7 8">NBRC 109752</strain>
    </source>
</reference>
<keyword evidence="2" id="KW-0805">Transcription regulation</keyword>
<dbReference type="InterPro" id="IPR013325">
    <property type="entry name" value="RNA_pol_sigma_r2"/>
</dbReference>
<dbReference type="PANTHER" id="PTHR43133">
    <property type="entry name" value="RNA POLYMERASE ECF-TYPE SIGMA FACTO"/>
    <property type="match status" value="1"/>
</dbReference>
<dbReference type="AlphaFoldDB" id="A0A512RQW6"/>
<dbReference type="Proteomes" id="UP000321436">
    <property type="component" value="Unassembled WGS sequence"/>
</dbReference>
<comment type="caution">
    <text evidence="7">The sequence shown here is derived from an EMBL/GenBank/DDBJ whole genome shotgun (WGS) entry which is preliminary data.</text>
</comment>
<dbReference type="OrthoDB" id="764619at2"/>
<dbReference type="SUPFAM" id="SSF88659">
    <property type="entry name" value="Sigma3 and sigma4 domains of RNA polymerase sigma factors"/>
    <property type="match status" value="1"/>
</dbReference>
<proteinExistence type="inferred from homology"/>
<evidence type="ECO:0000313" key="7">
    <source>
        <dbReference type="EMBL" id="GEP98078.1"/>
    </source>
</evidence>
<dbReference type="InterPro" id="IPR036388">
    <property type="entry name" value="WH-like_DNA-bd_sf"/>
</dbReference>
<dbReference type="NCBIfam" id="TIGR02985">
    <property type="entry name" value="Sig70_bacteroi1"/>
    <property type="match status" value="1"/>
</dbReference>
<dbReference type="PANTHER" id="PTHR43133:SF46">
    <property type="entry name" value="RNA POLYMERASE SIGMA-70 FACTOR ECF SUBFAMILY"/>
    <property type="match status" value="1"/>
</dbReference>
<dbReference type="InterPro" id="IPR014284">
    <property type="entry name" value="RNA_pol_sigma-70_dom"/>
</dbReference>
<evidence type="ECO:0000259" key="6">
    <source>
        <dbReference type="Pfam" id="PF08281"/>
    </source>
</evidence>
<comment type="similarity">
    <text evidence="1">Belongs to the sigma-70 factor family. ECF subfamily.</text>
</comment>
<protein>
    <submittedName>
        <fullName evidence="7">DNA-directed RNA polymerase sigma-70 factor</fullName>
    </submittedName>
</protein>
<dbReference type="InterPro" id="IPR013249">
    <property type="entry name" value="RNA_pol_sigma70_r4_t2"/>
</dbReference>
<dbReference type="Pfam" id="PF08281">
    <property type="entry name" value="Sigma70_r4_2"/>
    <property type="match status" value="1"/>
</dbReference>
<feature type="domain" description="RNA polymerase sigma factor 70 region 4 type 2" evidence="6">
    <location>
        <begin position="126"/>
        <end position="176"/>
    </location>
</feature>
<dbReference type="InterPro" id="IPR014327">
    <property type="entry name" value="RNA_pol_sigma70_bacteroid"/>
</dbReference>
<dbReference type="RefSeq" id="WP_146866261.1">
    <property type="nucleotide sequence ID" value="NZ_BKAU01000005.1"/>
</dbReference>
<feature type="domain" description="RNA polymerase sigma-70 region 2" evidence="5">
    <location>
        <begin position="30"/>
        <end position="93"/>
    </location>
</feature>
<dbReference type="InterPro" id="IPR039425">
    <property type="entry name" value="RNA_pol_sigma-70-like"/>
</dbReference>
<dbReference type="InterPro" id="IPR013324">
    <property type="entry name" value="RNA_pol_sigma_r3/r4-like"/>
</dbReference>
<gene>
    <name evidence="7" type="ORF">CCY01nite_43380</name>
</gene>